<gene>
    <name evidence="1" type="ORF">HMPREF0373_01717</name>
</gene>
<evidence type="ECO:0000313" key="1">
    <source>
        <dbReference type="EMBL" id="ERK46517.1"/>
    </source>
</evidence>
<sequence length="40" mass="4712">MNYNKYVKSLYKNTNRRLTILFQSVILSTNKTLTDRGCVD</sequence>
<reference evidence="1 2" key="1">
    <citation type="submission" date="2013-06" db="EMBL/GenBank/DDBJ databases">
        <authorList>
            <person name="Weinstock G."/>
            <person name="Sodergren E."/>
            <person name="Lobos E.A."/>
            <person name="Fulton L."/>
            <person name="Fulton R."/>
            <person name="Courtney L."/>
            <person name="Fronick C."/>
            <person name="O'Laughlin M."/>
            <person name="Godfrey J."/>
            <person name="Wilson R.M."/>
            <person name="Miner T."/>
            <person name="Farmer C."/>
            <person name="Delehaunty K."/>
            <person name="Cordes M."/>
            <person name="Minx P."/>
            <person name="Tomlinson C."/>
            <person name="Chen J."/>
            <person name="Wollam A."/>
            <person name="Pepin K.H."/>
            <person name="Bhonagiri V."/>
            <person name="Zhang X."/>
            <person name="Warren W."/>
            <person name="Mitreva M."/>
            <person name="Mardis E.R."/>
            <person name="Wilson R.K."/>
        </authorList>
    </citation>
    <scope>NUCLEOTIDE SEQUENCE [LARGE SCALE GENOMIC DNA]</scope>
    <source>
        <strain evidence="1 2">ATCC 29099</strain>
    </source>
</reference>
<dbReference type="EMBL" id="AWVJ01000103">
    <property type="protein sequence ID" value="ERK46517.1"/>
    <property type="molecule type" value="Genomic_DNA"/>
</dbReference>
<proteinExistence type="predicted"/>
<organism evidence="1 2">
    <name type="scientific">Eubacterium ramulus ATCC 29099</name>
    <dbReference type="NCBI Taxonomy" id="1256908"/>
    <lineage>
        <taxon>Bacteria</taxon>
        <taxon>Bacillati</taxon>
        <taxon>Bacillota</taxon>
        <taxon>Clostridia</taxon>
        <taxon>Eubacteriales</taxon>
        <taxon>Eubacteriaceae</taxon>
        <taxon>Eubacterium</taxon>
    </lineage>
</organism>
<dbReference type="HOGENOM" id="CLU_3289881_0_0_9"/>
<dbReference type="AlphaFoldDB" id="U2R753"/>
<name>U2R753_EUBRA</name>
<comment type="caution">
    <text evidence="1">The sequence shown here is derived from an EMBL/GenBank/DDBJ whole genome shotgun (WGS) entry which is preliminary data.</text>
</comment>
<dbReference type="Proteomes" id="UP000016608">
    <property type="component" value="Unassembled WGS sequence"/>
</dbReference>
<protein>
    <submittedName>
        <fullName evidence="1">Uncharacterized protein</fullName>
    </submittedName>
</protein>
<accession>U2R753</accession>
<keyword evidence="2" id="KW-1185">Reference proteome</keyword>
<evidence type="ECO:0000313" key="2">
    <source>
        <dbReference type="Proteomes" id="UP000016608"/>
    </source>
</evidence>